<proteinExistence type="predicted"/>
<keyword evidence="2" id="KW-0472">Membrane</keyword>
<dbReference type="AlphaFoldDB" id="A0AAQ3NDJ0"/>
<dbReference type="InterPro" id="IPR055780">
    <property type="entry name" value="DUF7356"/>
</dbReference>
<protein>
    <recommendedName>
        <fullName evidence="4">DUF7356 domain-containing protein</fullName>
    </recommendedName>
</protein>
<keyword evidence="2" id="KW-1133">Transmembrane helix</keyword>
<feature type="signal peptide" evidence="3">
    <location>
        <begin position="1"/>
        <end position="22"/>
    </location>
</feature>
<keyword evidence="3" id="KW-0732">Signal</keyword>
<dbReference type="EMBL" id="CP144695">
    <property type="protein sequence ID" value="WVZ06248.1"/>
    <property type="molecule type" value="Genomic_DNA"/>
</dbReference>
<sequence length="413" mass="45844">MRTHALLLLLLLPMVISDVSDASFVLKLRKLIAPDPNDAKTKDPNPVGGTNTVNRDSPVSPVPQPQPQALPTVGNANDGQKNSVPPPNVPPPPKKDGDGGHKDQKQGKVENKGKLSHSTTTETCEGLNKCTDGGDLLACVLNTDSVYQIDNVLITECSCNSWNIVNGAGSFVFDFKALDTHAIFLHFHYCLFRTMAMRVFTVQREIRRVKIMNLFCIRILCKLQPDPKYLVVLLQNKGDGIIKVKLRNDFENIPGDIEVDKNKTEKINITRSSSKSTQLTLYAGKEDCVLHLLHKPENNFFLRLPSYDKVLTPVNGAYFLILMVLMIGATWVCCAFRKKRQNEIPYQELEMALPESAAAAHMESAEGWDQDWDDDWDDNVAVKSPAALAASISANGLTSRSSNKDGWENNWDD</sequence>
<dbReference type="PANTHER" id="PTHR34200:SF2">
    <property type="entry name" value="TRANSMEMBRANE PROTEIN"/>
    <property type="match status" value="1"/>
</dbReference>
<feature type="domain" description="DUF7356" evidence="4">
    <location>
        <begin position="223"/>
        <end position="292"/>
    </location>
</feature>
<evidence type="ECO:0000256" key="1">
    <source>
        <dbReference type="SAM" id="MobiDB-lite"/>
    </source>
</evidence>
<reference evidence="5 6" key="1">
    <citation type="journal article" date="2023" name="Life. Sci Alliance">
        <title>Evolutionary insights into 3D genome organization and epigenetic landscape of Vigna mungo.</title>
        <authorList>
            <person name="Junaid A."/>
            <person name="Singh B."/>
            <person name="Bhatia S."/>
        </authorList>
    </citation>
    <scope>NUCLEOTIDE SEQUENCE [LARGE SCALE GENOMIC DNA]</scope>
    <source>
        <strain evidence="5">Urdbean</strain>
    </source>
</reference>
<dbReference type="Proteomes" id="UP001374535">
    <property type="component" value="Chromosome 6"/>
</dbReference>
<gene>
    <name evidence="5" type="ORF">V8G54_019594</name>
</gene>
<organism evidence="5 6">
    <name type="scientific">Vigna mungo</name>
    <name type="common">Black gram</name>
    <name type="synonym">Phaseolus mungo</name>
    <dbReference type="NCBI Taxonomy" id="3915"/>
    <lineage>
        <taxon>Eukaryota</taxon>
        <taxon>Viridiplantae</taxon>
        <taxon>Streptophyta</taxon>
        <taxon>Embryophyta</taxon>
        <taxon>Tracheophyta</taxon>
        <taxon>Spermatophyta</taxon>
        <taxon>Magnoliopsida</taxon>
        <taxon>eudicotyledons</taxon>
        <taxon>Gunneridae</taxon>
        <taxon>Pentapetalae</taxon>
        <taxon>rosids</taxon>
        <taxon>fabids</taxon>
        <taxon>Fabales</taxon>
        <taxon>Fabaceae</taxon>
        <taxon>Papilionoideae</taxon>
        <taxon>50 kb inversion clade</taxon>
        <taxon>NPAAA clade</taxon>
        <taxon>indigoferoid/millettioid clade</taxon>
        <taxon>Phaseoleae</taxon>
        <taxon>Vigna</taxon>
    </lineage>
</organism>
<feature type="transmembrane region" description="Helical" evidence="2">
    <location>
        <begin position="316"/>
        <end position="336"/>
    </location>
</feature>
<evidence type="ECO:0000313" key="5">
    <source>
        <dbReference type="EMBL" id="WVZ06248.1"/>
    </source>
</evidence>
<feature type="region of interest" description="Disordered" evidence="1">
    <location>
        <begin position="35"/>
        <end position="119"/>
    </location>
</feature>
<evidence type="ECO:0000259" key="4">
    <source>
        <dbReference type="Pfam" id="PF24053"/>
    </source>
</evidence>
<feature type="chain" id="PRO_5043018566" description="DUF7356 domain-containing protein" evidence="3">
    <location>
        <begin position="23"/>
        <end position="413"/>
    </location>
</feature>
<name>A0AAQ3NDJ0_VIGMU</name>
<dbReference type="Pfam" id="PF24053">
    <property type="entry name" value="DUF7356"/>
    <property type="match status" value="1"/>
</dbReference>
<evidence type="ECO:0000256" key="3">
    <source>
        <dbReference type="SAM" id="SignalP"/>
    </source>
</evidence>
<keyword evidence="2" id="KW-0812">Transmembrane</keyword>
<dbReference type="PANTHER" id="PTHR34200">
    <property type="entry name" value="DENTIN SIALOPHOSPHOPROTEIN-LIKE ISOFORM X1"/>
    <property type="match status" value="1"/>
</dbReference>
<keyword evidence="6" id="KW-1185">Reference proteome</keyword>
<feature type="compositionally biased region" description="Basic and acidic residues" evidence="1">
    <location>
        <begin position="93"/>
        <end position="113"/>
    </location>
</feature>
<feature type="region of interest" description="Disordered" evidence="1">
    <location>
        <begin position="394"/>
        <end position="413"/>
    </location>
</feature>
<accession>A0AAQ3NDJ0</accession>
<evidence type="ECO:0000256" key="2">
    <source>
        <dbReference type="SAM" id="Phobius"/>
    </source>
</evidence>
<evidence type="ECO:0000313" key="6">
    <source>
        <dbReference type="Proteomes" id="UP001374535"/>
    </source>
</evidence>